<name>A0A8X6SHR0_TRICX</name>
<gene>
    <name evidence="1" type="ORF">TNCV_1798281</name>
</gene>
<reference evidence="1" key="1">
    <citation type="submission" date="2020-08" db="EMBL/GenBank/DDBJ databases">
        <title>Multicomponent nature underlies the extraordinary mechanical properties of spider dragline silk.</title>
        <authorList>
            <person name="Kono N."/>
            <person name="Nakamura H."/>
            <person name="Mori M."/>
            <person name="Yoshida Y."/>
            <person name="Ohtoshi R."/>
            <person name="Malay A.D."/>
            <person name="Moran D.A.P."/>
            <person name="Tomita M."/>
            <person name="Numata K."/>
            <person name="Arakawa K."/>
        </authorList>
    </citation>
    <scope>NUCLEOTIDE SEQUENCE</scope>
</reference>
<sequence>MNLATIFLVGHIPNKIIKQAYRVGPRQWDQLKYEDSVSRRHVTDRLRVKTLSRDYLPALLVQRRTDVPLVTIHVVTSRTRISVTAVKRYRYTMHVSVQDVQSC</sequence>
<evidence type="ECO:0000313" key="1">
    <source>
        <dbReference type="EMBL" id="GFY12406.1"/>
    </source>
</evidence>
<organism evidence="1 2">
    <name type="scientific">Trichonephila clavipes</name>
    <name type="common">Golden silk orbweaver</name>
    <name type="synonym">Nephila clavipes</name>
    <dbReference type="NCBI Taxonomy" id="2585209"/>
    <lineage>
        <taxon>Eukaryota</taxon>
        <taxon>Metazoa</taxon>
        <taxon>Ecdysozoa</taxon>
        <taxon>Arthropoda</taxon>
        <taxon>Chelicerata</taxon>
        <taxon>Arachnida</taxon>
        <taxon>Araneae</taxon>
        <taxon>Araneomorphae</taxon>
        <taxon>Entelegynae</taxon>
        <taxon>Araneoidea</taxon>
        <taxon>Nephilidae</taxon>
        <taxon>Trichonephila</taxon>
    </lineage>
</organism>
<proteinExistence type="predicted"/>
<protein>
    <submittedName>
        <fullName evidence="1">Uncharacterized protein</fullName>
    </submittedName>
</protein>
<accession>A0A8X6SHR0</accession>
<dbReference type="EMBL" id="BMAU01021314">
    <property type="protein sequence ID" value="GFY12406.1"/>
    <property type="molecule type" value="Genomic_DNA"/>
</dbReference>
<evidence type="ECO:0000313" key="2">
    <source>
        <dbReference type="Proteomes" id="UP000887159"/>
    </source>
</evidence>
<comment type="caution">
    <text evidence="1">The sequence shown here is derived from an EMBL/GenBank/DDBJ whole genome shotgun (WGS) entry which is preliminary data.</text>
</comment>
<keyword evidence="2" id="KW-1185">Reference proteome</keyword>
<dbReference type="AlphaFoldDB" id="A0A8X6SHR0"/>
<dbReference type="Proteomes" id="UP000887159">
    <property type="component" value="Unassembled WGS sequence"/>
</dbReference>